<sequence length="182" mass="19214">MRVDLEVDTADAFKRPEISPFLLFPDNWSITGSDGFRVSGPDVAIECDVDANLLYRELEPGVKQRASVPFVAPKGSTTVTLTKQGYGFEWEIPETTSTADAVPTPVPLTSAGAPSSASQVVETALPAPSPDPVGFTGAPNGSPAPLIGKTIDYCMTDPSYQTGTTMFTDGTTGWTQHCANGR</sequence>
<comment type="caution">
    <text evidence="1">The sequence shown here is derived from an EMBL/GenBank/DDBJ whole genome shotgun (WGS) entry which is preliminary data.</text>
</comment>
<evidence type="ECO:0000313" key="2">
    <source>
        <dbReference type="Proteomes" id="UP000004245"/>
    </source>
</evidence>
<dbReference type="HOGENOM" id="CLU_1480913_0_0_11"/>
<reference evidence="1" key="1">
    <citation type="submission" date="2011-01" db="EMBL/GenBank/DDBJ databases">
        <authorList>
            <person name="Muzny D."/>
            <person name="Qin X."/>
            <person name="Buhay C."/>
            <person name="Dugan-Rocha S."/>
            <person name="Ding Y."/>
            <person name="Chen G."/>
            <person name="Hawes A."/>
            <person name="Holder M."/>
            <person name="Jhangiani S."/>
            <person name="Johnson A."/>
            <person name="Khan Z."/>
            <person name="Li Z."/>
            <person name="Liu W."/>
            <person name="Liu X."/>
            <person name="Perez L."/>
            <person name="Shen H."/>
            <person name="Wang Q."/>
            <person name="Watt J."/>
            <person name="Xi L."/>
            <person name="Xin Y."/>
            <person name="Zhou J."/>
            <person name="Deng J."/>
            <person name="Jiang H."/>
            <person name="Liu Y."/>
            <person name="Qu J."/>
            <person name="Song X.-Z."/>
            <person name="Zhang L."/>
            <person name="Villasana D."/>
            <person name="Johnson A."/>
            <person name="Liu J."/>
            <person name="Liyanage D."/>
            <person name="Lorensuhewa L."/>
            <person name="Robinson T."/>
            <person name="Song A."/>
            <person name="Song B.-B."/>
            <person name="Dinh H."/>
            <person name="Thornton R."/>
            <person name="Coyle M."/>
            <person name="Francisco L."/>
            <person name="Jackson L."/>
            <person name="Javaid M."/>
            <person name="Korchina V."/>
            <person name="Kovar C."/>
            <person name="Mata R."/>
            <person name="Mathew T."/>
            <person name="Ngo R."/>
            <person name="Nguyen L."/>
            <person name="Nguyen N."/>
            <person name="Okwuonu G."/>
            <person name="Ongeri F."/>
            <person name="Pham C."/>
            <person name="Simmons D."/>
            <person name="Wilczek-Boney K."/>
            <person name="Hale W."/>
            <person name="Jakkamsetti A."/>
            <person name="Pham P."/>
            <person name="Ruth R."/>
            <person name="San Lucas F."/>
            <person name="Warren J."/>
            <person name="Zhang J."/>
            <person name="Zhao Z."/>
            <person name="Zhou C."/>
            <person name="Zhu D."/>
            <person name="Lee S."/>
            <person name="Bess C."/>
            <person name="Blankenburg K."/>
            <person name="Forbes L."/>
            <person name="Fu Q."/>
            <person name="Gubbala S."/>
            <person name="Hirani K."/>
            <person name="Jayaseelan J.C."/>
            <person name="Lara F."/>
            <person name="Munidasa M."/>
            <person name="Palculict T."/>
            <person name="Patil S."/>
            <person name="Pu L.-L."/>
            <person name="Saada N."/>
            <person name="Tang L."/>
            <person name="Weissenberger G."/>
            <person name="Zhu Y."/>
            <person name="Hemphill L."/>
            <person name="Shang Y."/>
            <person name="Youmans B."/>
            <person name="Ayvaz T."/>
            <person name="Ross M."/>
            <person name="Santibanez J."/>
            <person name="Aqrawi P."/>
            <person name="Gross S."/>
            <person name="Joshi V."/>
            <person name="Fowler G."/>
            <person name="Nazareth L."/>
            <person name="Reid J."/>
            <person name="Worley K."/>
            <person name="Petrosino J."/>
            <person name="Highlander S."/>
            <person name="Gibbs R."/>
        </authorList>
    </citation>
    <scope>NUCLEOTIDE SEQUENCE [LARGE SCALE GENOMIC DNA]</scope>
    <source>
        <strain evidence="1">ATCC 33707</strain>
    </source>
</reference>
<dbReference type="Proteomes" id="UP000004245">
    <property type="component" value="Unassembled WGS sequence"/>
</dbReference>
<protein>
    <submittedName>
        <fullName evidence="1">Uncharacterized protein</fullName>
    </submittedName>
</protein>
<organism evidence="1 2">
    <name type="scientific">Prescottella equi ATCC 33707</name>
    <dbReference type="NCBI Taxonomy" id="525370"/>
    <lineage>
        <taxon>Bacteria</taxon>
        <taxon>Bacillati</taxon>
        <taxon>Actinomycetota</taxon>
        <taxon>Actinomycetes</taxon>
        <taxon>Mycobacteriales</taxon>
        <taxon>Nocardiaceae</taxon>
        <taxon>Prescottella</taxon>
    </lineage>
</organism>
<accession>E9T3K2</accession>
<proteinExistence type="predicted"/>
<dbReference type="EMBL" id="ADNW02000013">
    <property type="protein sequence ID" value="EGD23426.1"/>
    <property type="molecule type" value="Genomic_DNA"/>
</dbReference>
<evidence type="ECO:0000313" key="1">
    <source>
        <dbReference type="EMBL" id="EGD23426.1"/>
    </source>
</evidence>
<keyword evidence="2" id="KW-1185">Reference proteome</keyword>
<dbReference type="AlphaFoldDB" id="E9T3K2"/>
<name>E9T3K2_RHOHA</name>
<gene>
    <name evidence="1" type="ORF">HMPREF0724_13243</name>
</gene>